<gene>
    <name evidence="2" type="ORF">ACFQMN_00160</name>
</gene>
<evidence type="ECO:0000313" key="2">
    <source>
        <dbReference type="EMBL" id="MFC7319292.1"/>
    </source>
</evidence>
<dbReference type="SUPFAM" id="SSF51735">
    <property type="entry name" value="NAD(P)-binding Rossmann-fold domains"/>
    <property type="match status" value="1"/>
</dbReference>
<dbReference type="Proteomes" id="UP001596494">
    <property type="component" value="Unassembled WGS sequence"/>
</dbReference>
<evidence type="ECO:0000313" key="3">
    <source>
        <dbReference type="Proteomes" id="UP001596494"/>
    </source>
</evidence>
<protein>
    <submittedName>
        <fullName evidence="2">NAD-dependent epimerase/dehydratase family protein</fullName>
    </submittedName>
</protein>
<evidence type="ECO:0000259" key="1">
    <source>
        <dbReference type="Pfam" id="PF01370"/>
    </source>
</evidence>
<reference evidence="3" key="1">
    <citation type="journal article" date="2019" name="Int. J. Syst. Evol. Microbiol.">
        <title>The Global Catalogue of Microorganisms (GCM) 10K type strain sequencing project: providing services to taxonomists for standard genome sequencing and annotation.</title>
        <authorList>
            <consortium name="The Broad Institute Genomics Platform"/>
            <consortium name="The Broad Institute Genome Sequencing Center for Infectious Disease"/>
            <person name="Wu L."/>
            <person name="Ma J."/>
        </authorList>
    </citation>
    <scope>NUCLEOTIDE SEQUENCE [LARGE SCALE GENOMIC DNA]</scope>
    <source>
        <strain evidence="3">CCUG 73951</strain>
    </source>
</reference>
<keyword evidence="3" id="KW-1185">Reference proteome</keyword>
<organism evidence="2 3">
    <name type="scientific">Halobacillus campisalis</name>
    <dbReference type="NCBI Taxonomy" id="435909"/>
    <lineage>
        <taxon>Bacteria</taxon>
        <taxon>Bacillati</taxon>
        <taxon>Bacillota</taxon>
        <taxon>Bacilli</taxon>
        <taxon>Bacillales</taxon>
        <taxon>Bacillaceae</taxon>
        <taxon>Halobacillus</taxon>
    </lineage>
</organism>
<sequence length="264" mass="30568">MKKILITGLNSYIGTKVKEYLEKYPSQYSVDAISVRTSNWKLMDWSEYDVLLHVAAVVHHKEKKEMERVYYTINKELPVQVAEKAKESGINQFIFLSTMAVYGEEGKVEKKIVITKETKPNPNTFYGKSKLEAETEITKLRNGSFKVVILRPPMIYGPNCPGNYKKLEKIAQKSYIFPMVNNERSMLNIQRFCLYIKNYIDENVEGVFFPQDDKYVNTSLLVKEIAQKKGKKIYLSSMLGSLIKVFGKRFHLVNKVFGSLIYKI</sequence>
<dbReference type="RefSeq" id="WP_289216061.1">
    <property type="nucleotide sequence ID" value="NZ_JAPVRC010000005.1"/>
</dbReference>
<dbReference type="EMBL" id="JBHTBY010000001">
    <property type="protein sequence ID" value="MFC7319292.1"/>
    <property type="molecule type" value="Genomic_DNA"/>
</dbReference>
<dbReference type="InterPro" id="IPR036291">
    <property type="entry name" value="NAD(P)-bd_dom_sf"/>
</dbReference>
<name>A0ABW2JYX8_9BACI</name>
<proteinExistence type="predicted"/>
<dbReference type="Gene3D" id="3.40.50.720">
    <property type="entry name" value="NAD(P)-binding Rossmann-like Domain"/>
    <property type="match status" value="1"/>
</dbReference>
<comment type="caution">
    <text evidence="2">The sequence shown here is derived from an EMBL/GenBank/DDBJ whole genome shotgun (WGS) entry which is preliminary data.</text>
</comment>
<dbReference type="PANTHER" id="PTHR43245:SF58">
    <property type="entry name" value="BLL5923 PROTEIN"/>
    <property type="match status" value="1"/>
</dbReference>
<dbReference type="InterPro" id="IPR050177">
    <property type="entry name" value="Lipid_A_modif_metabolic_enz"/>
</dbReference>
<dbReference type="InterPro" id="IPR001509">
    <property type="entry name" value="Epimerase_deHydtase"/>
</dbReference>
<dbReference type="Pfam" id="PF01370">
    <property type="entry name" value="Epimerase"/>
    <property type="match status" value="1"/>
</dbReference>
<feature type="domain" description="NAD-dependent epimerase/dehydratase" evidence="1">
    <location>
        <begin position="4"/>
        <end position="163"/>
    </location>
</feature>
<dbReference type="PANTHER" id="PTHR43245">
    <property type="entry name" value="BIFUNCTIONAL POLYMYXIN RESISTANCE PROTEIN ARNA"/>
    <property type="match status" value="1"/>
</dbReference>
<accession>A0ABW2JYX8</accession>